<gene>
    <name evidence="1" type="ORF">F0361_16485</name>
</gene>
<name>A0A5B2TMR4_9FLAO</name>
<protein>
    <submittedName>
        <fullName evidence="1">Uncharacterized protein</fullName>
    </submittedName>
</protein>
<comment type="caution">
    <text evidence="1">The sequence shown here is derived from an EMBL/GenBank/DDBJ whole genome shotgun (WGS) entry which is preliminary data.</text>
</comment>
<sequence length="60" mass="6734">MKKEVSKKAGQVVDNSNRLKELVKPTASESLLQEAEFLCGEHNAACRRNNSIIDEDDILF</sequence>
<proteinExistence type="predicted"/>
<dbReference type="Proteomes" id="UP000323188">
    <property type="component" value="Unassembled WGS sequence"/>
</dbReference>
<evidence type="ECO:0000313" key="1">
    <source>
        <dbReference type="EMBL" id="KAA2215792.1"/>
    </source>
</evidence>
<accession>A0A5B2TMR4</accession>
<evidence type="ECO:0000313" key="2">
    <source>
        <dbReference type="Proteomes" id="UP000323188"/>
    </source>
</evidence>
<dbReference type="AlphaFoldDB" id="A0A5B2TMR4"/>
<organism evidence="1 2">
    <name type="scientific">Maribacter flavus</name>
    <dbReference type="NCBI Taxonomy" id="1658664"/>
    <lineage>
        <taxon>Bacteria</taxon>
        <taxon>Pseudomonadati</taxon>
        <taxon>Bacteroidota</taxon>
        <taxon>Flavobacteriia</taxon>
        <taxon>Flavobacteriales</taxon>
        <taxon>Flavobacteriaceae</taxon>
        <taxon>Maribacter</taxon>
    </lineage>
</organism>
<dbReference type="EMBL" id="VUOE01000003">
    <property type="protein sequence ID" value="KAA2215792.1"/>
    <property type="molecule type" value="Genomic_DNA"/>
</dbReference>
<reference evidence="1 2" key="1">
    <citation type="submission" date="2019-09" db="EMBL/GenBank/DDBJ databases">
        <authorList>
            <person name="Khan S.A."/>
            <person name="Jeon C.O."/>
            <person name="Chun B.H."/>
            <person name="Jeong S.E."/>
        </authorList>
    </citation>
    <scope>NUCLEOTIDE SEQUENCE [LARGE SCALE GENOMIC DNA]</scope>
    <source>
        <strain evidence="1 2">KCTC 42508</strain>
    </source>
</reference>
<dbReference type="RefSeq" id="WP_154920448.1">
    <property type="nucleotide sequence ID" value="NZ_VUOE01000003.1"/>
</dbReference>